<accession>A0ABX2JM28</accession>
<dbReference type="RefSeq" id="WP_174192217.1">
    <property type="nucleotide sequence ID" value="NZ_JABULH010000001.1"/>
</dbReference>
<evidence type="ECO:0000256" key="1">
    <source>
        <dbReference type="SAM" id="MobiDB-lite"/>
    </source>
</evidence>
<evidence type="ECO:0008006" key="4">
    <source>
        <dbReference type="Google" id="ProtNLM"/>
    </source>
</evidence>
<sequence>MKRGPKPDTPSAKAARGTLQPVRDGLKTELVVPGDPPIAPDYMTAEAIDVWHEVIGRVMAAGVSEVDSAILARYCSLEALVRKAFNAGGEPPPAAYLTVLRQHEELLRIAGPKSRVGSAGGDANGGKPGNPFARNGHRAR</sequence>
<feature type="region of interest" description="Disordered" evidence="1">
    <location>
        <begin position="1"/>
        <end position="20"/>
    </location>
</feature>
<feature type="compositionally biased region" description="Gly residues" evidence="1">
    <location>
        <begin position="118"/>
        <end position="128"/>
    </location>
</feature>
<evidence type="ECO:0000313" key="3">
    <source>
        <dbReference type="Proteomes" id="UP000621447"/>
    </source>
</evidence>
<dbReference type="EMBL" id="JABULH010000001">
    <property type="protein sequence ID" value="NTS64167.1"/>
    <property type="molecule type" value="Genomic_DNA"/>
</dbReference>
<feature type="region of interest" description="Disordered" evidence="1">
    <location>
        <begin position="112"/>
        <end position="140"/>
    </location>
</feature>
<gene>
    <name evidence="2" type="ORF">HRV97_03195</name>
</gene>
<name>A0ABX2JM28_9SPHN</name>
<organism evidence="2 3">
    <name type="scientific">Sphingomonas hominis</name>
    <dbReference type="NCBI Taxonomy" id="2741495"/>
    <lineage>
        <taxon>Bacteria</taxon>
        <taxon>Pseudomonadati</taxon>
        <taxon>Pseudomonadota</taxon>
        <taxon>Alphaproteobacteria</taxon>
        <taxon>Sphingomonadales</taxon>
        <taxon>Sphingomonadaceae</taxon>
        <taxon>Sphingomonas</taxon>
    </lineage>
</organism>
<proteinExistence type="predicted"/>
<keyword evidence="3" id="KW-1185">Reference proteome</keyword>
<dbReference type="Proteomes" id="UP000621447">
    <property type="component" value="Unassembled WGS sequence"/>
</dbReference>
<comment type="caution">
    <text evidence="2">The sequence shown here is derived from an EMBL/GenBank/DDBJ whole genome shotgun (WGS) entry which is preliminary data.</text>
</comment>
<reference evidence="2 3" key="1">
    <citation type="submission" date="2020-06" db="EMBL/GenBank/DDBJ databases">
        <title>Sphingomonas hominis sp. nov., a member of the Sphingomonas, isolated from the hair of a 22-year-old girl.</title>
        <authorList>
            <person name="Zhang D.-F."/>
            <person name="Cui X.-W."/>
        </authorList>
    </citation>
    <scope>NUCLEOTIDE SEQUENCE [LARGE SCALE GENOMIC DNA]</scope>
    <source>
        <strain evidence="2 3">HHU CXW</strain>
    </source>
</reference>
<protein>
    <recommendedName>
        <fullName evidence="4">P27 family phage terminase small subunit</fullName>
    </recommendedName>
</protein>
<evidence type="ECO:0000313" key="2">
    <source>
        <dbReference type="EMBL" id="NTS64167.1"/>
    </source>
</evidence>